<dbReference type="NCBIfam" id="NF008819">
    <property type="entry name" value="PRK11865.1"/>
    <property type="match status" value="1"/>
</dbReference>
<comment type="subunit">
    <text evidence="1">Heterotetramer of one alpha, one beta, one delta and one gamma chain.</text>
</comment>
<dbReference type="EMBL" id="VCYH01000007">
    <property type="protein sequence ID" value="MDN7025372.1"/>
    <property type="molecule type" value="Genomic_DNA"/>
</dbReference>
<dbReference type="Pfam" id="PF02775">
    <property type="entry name" value="TPP_enzyme_C"/>
    <property type="match status" value="1"/>
</dbReference>
<comment type="caution">
    <text evidence="4">The sequence shown here is derived from an EMBL/GenBank/DDBJ whole genome shotgun (WGS) entry which is preliminary data.</text>
</comment>
<evidence type="ECO:0000256" key="1">
    <source>
        <dbReference type="ARBA" id="ARBA00011595"/>
    </source>
</evidence>
<accession>A0ABT8MBQ1</accession>
<dbReference type="CDD" id="cd03376">
    <property type="entry name" value="TPP_PFOR_porB_like"/>
    <property type="match status" value="1"/>
</dbReference>
<protein>
    <submittedName>
        <fullName evidence="4">Pyruvate synthase subunit beta</fullName>
        <ecNumber evidence="4">1.2.7.1</ecNumber>
    </submittedName>
</protein>
<dbReference type="EC" id="1.2.7.1" evidence="4"/>
<keyword evidence="2 4" id="KW-0560">Oxidoreductase</keyword>
<dbReference type="GO" id="GO:0019164">
    <property type="term" value="F:pyruvate synthase activity"/>
    <property type="evidence" value="ECO:0007669"/>
    <property type="project" value="UniProtKB-EC"/>
</dbReference>
<dbReference type="PANTHER" id="PTHR42897">
    <property type="entry name" value="PYRUVATE SYNTHASE SUBUNIT PORB"/>
    <property type="match status" value="1"/>
</dbReference>
<gene>
    <name evidence="4" type="ORF">FGU65_10780</name>
</gene>
<dbReference type="Proteomes" id="UP001168338">
    <property type="component" value="Unassembled WGS sequence"/>
</dbReference>
<dbReference type="PANTHER" id="PTHR42897:SF2">
    <property type="entry name" value="PYRUVATE SYNTHASE SUBUNIT PORB"/>
    <property type="match status" value="1"/>
</dbReference>
<sequence length="299" mass="32434">MAEHVAGCELFESGHRACGGCGPALAARLLLNATGENAIVVASTGCMEVFSTPYPETAWKVPWIHSLFENAAAVASGIEASLKRQGRSEKVLCVCGDGATFDIGVLCISGAFERGHDITYICYDNEAYMNTGIQRSGATPYDASTTTSPAGACSTGNQRPKKDMPAILAAHGAPYVATASISYPQDFMKKVEKALNTPGPCYIQVHAPCCTGWGFEAGETLNIGKLAIETGMWVNFEMENGEVTKVKKVKRKPVEEYLSRQKRFRHLFKPQRRDAEIAKIQAIADRNAEKYGIDIKKKE</sequence>
<proteinExistence type="predicted"/>
<dbReference type="InterPro" id="IPR051479">
    <property type="entry name" value="PorB-like"/>
</dbReference>
<dbReference type="InterPro" id="IPR029061">
    <property type="entry name" value="THDP-binding"/>
</dbReference>
<keyword evidence="4" id="KW-0670">Pyruvate</keyword>
<evidence type="ECO:0000313" key="5">
    <source>
        <dbReference type="Proteomes" id="UP001168338"/>
    </source>
</evidence>
<name>A0ABT8MBQ1_9EURY</name>
<dbReference type="SUPFAM" id="SSF52518">
    <property type="entry name" value="Thiamin diphosphate-binding fold (THDP-binding)"/>
    <property type="match status" value="1"/>
</dbReference>
<evidence type="ECO:0000256" key="2">
    <source>
        <dbReference type="ARBA" id="ARBA00023002"/>
    </source>
</evidence>
<evidence type="ECO:0000259" key="3">
    <source>
        <dbReference type="Pfam" id="PF02775"/>
    </source>
</evidence>
<evidence type="ECO:0000313" key="4">
    <source>
        <dbReference type="EMBL" id="MDN7025372.1"/>
    </source>
</evidence>
<reference evidence="4" key="1">
    <citation type="submission" date="2019-05" db="EMBL/GenBank/DDBJ databases">
        <title>Methanoculleus sp. FWC-SCC1, a methanogenic archaeon isolated from deep marine cold seep.</title>
        <authorList>
            <person name="Chen Y.-W."/>
            <person name="Chen S.-C."/>
            <person name="Teng N.-H."/>
            <person name="Lai M.-C."/>
        </authorList>
    </citation>
    <scope>NUCLEOTIDE SEQUENCE</scope>
    <source>
        <strain evidence="4">FWC-SCC1</strain>
    </source>
</reference>
<dbReference type="Gene3D" id="3.40.50.970">
    <property type="match status" value="2"/>
</dbReference>
<dbReference type="RefSeq" id="WP_301664522.1">
    <property type="nucleotide sequence ID" value="NZ_VCYH01000007.1"/>
</dbReference>
<organism evidence="4 5">
    <name type="scientific">Methanoculleus frigidifontis</name>
    <dbReference type="NCBI Taxonomy" id="2584085"/>
    <lineage>
        <taxon>Archaea</taxon>
        <taxon>Methanobacteriati</taxon>
        <taxon>Methanobacteriota</taxon>
        <taxon>Stenosarchaea group</taxon>
        <taxon>Methanomicrobia</taxon>
        <taxon>Methanomicrobiales</taxon>
        <taxon>Methanomicrobiaceae</taxon>
        <taxon>Methanoculleus</taxon>
    </lineage>
</organism>
<feature type="domain" description="Thiamine pyrophosphate enzyme TPP-binding" evidence="3">
    <location>
        <begin position="44"/>
        <end position="205"/>
    </location>
</feature>
<keyword evidence="5" id="KW-1185">Reference proteome</keyword>
<dbReference type="InterPro" id="IPR011766">
    <property type="entry name" value="TPP_enzyme_TPP-bd"/>
</dbReference>